<dbReference type="Gene3D" id="2.170.190.11">
    <property type="entry name" value="Molybdopterin biosynthesis moea protein, domain 3"/>
    <property type="match status" value="1"/>
</dbReference>
<evidence type="ECO:0000313" key="15">
    <source>
        <dbReference type="Proteomes" id="UP000199541"/>
    </source>
</evidence>
<comment type="function">
    <text evidence="2 11">Catalyzes the insertion of molybdate into adenylated molybdopterin with the concomitant release of AMP.</text>
</comment>
<reference evidence="14 15" key="2">
    <citation type="submission" date="2016-10" db="EMBL/GenBank/DDBJ databases">
        <authorList>
            <person name="Varghese N."/>
            <person name="Submissions S."/>
        </authorList>
    </citation>
    <scope>NUCLEOTIDE SEQUENCE [LARGE SCALE GENOMIC DNA]</scope>
    <source>
        <strain evidence="14 15">DSM 24802</strain>
    </source>
</reference>
<dbReference type="InterPro" id="IPR005111">
    <property type="entry name" value="MoeA_C_domain_IV"/>
</dbReference>
<keyword evidence="6 11" id="KW-0808">Transferase</keyword>
<dbReference type="InterPro" id="IPR036688">
    <property type="entry name" value="MoeA_C_domain_IV_sf"/>
</dbReference>
<evidence type="ECO:0000256" key="5">
    <source>
        <dbReference type="ARBA" id="ARBA00022505"/>
    </source>
</evidence>
<evidence type="ECO:0000313" key="16">
    <source>
        <dbReference type="Proteomes" id="UP000634647"/>
    </source>
</evidence>
<evidence type="ECO:0000256" key="8">
    <source>
        <dbReference type="ARBA" id="ARBA00022842"/>
    </source>
</evidence>
<comment type="caution">
    <text evidence="13">The sequence shown here is derived from an EMBL/GenBank/DDBJ whole genome shotgun (WGS) entry which is preliminary data.</text>
</comment>
<dbReference type="InterPro" id="IPR038987">
    <property type="entry name" value="MoeA-like"/>
</dbReference>
<evidence type="ECO:0000313" key="14">
    <source>
        <dbReference type="EMBL" id="SDW84268.1"/>
    </source>
</evidence>
<dbReference type="InterPro" id="IPR036425">
    <property type="entry name" value="MoaB/Mog-like_dom_sf"/>
</dbReference>
<dbReference type="Gene3D" id="3.90.105.10">
    <property type="entry name" value="Molybdopterin biosynthesis moea protein, domain 2"/>
    <property type="match status" value="1"/>
</dbReference>
<dbReference type="InterPro" id="IPR036135">
    <property type="entry name" value="MoeA_linker/N_sf"/>
</dbReference>
<dbReference type="GO" id="GO:0005829">
    <property type="term" value="C:cytosol"/>
    <property type="evidence" value="ECO:0007669"/>
    <property type="project" value="TreeGrafter"/>
</dbReference>
<sequence length="399" mass="41522">MISVEEALAHVLALAKPLPTEEIPLAQAAGRVLAAPVVAGRDQPPFAASAMDGYAIADADPQPGARYRVIGESGAGHGFSGTLNPGQAVRIFTGAPVPSGGKRVIIQEDVTRTSDEIRLDVRLDTGLHIRPAGADFTVGDQLSAPRCLRPTDLALIAAMNSATVTVHRRPRVALIATGDELVMPGETPGPDQIIASNTFALKAMAESVGAEGRMLPIAADQEAALQEVLHLAQDADLIVTVGGASVGDHDLVGKVAENMGLDRAFYKVAMRPGKPLMAGRLGGSAMLGLPGNPVSSIVCGHIFMLPMLRAMQGLPAQPPAHARAELTCDLGPNGARAHYMRSRLSPGTGLPRITPFERQDSALLTILTEADALLLRPVGDGPRKAGEVVEYLPLQPAAG</sequence>
<dbReference type="RefSeq" id="WP_035844424.1">
    <property type="nucleotide sequence ID" value="NZ_BNAB01000006.1"/>
</dbReference>
<comment type="catalytic activity">
    <reaction evidence="10">
        <text>adenylyl-molybdopterin + molybdate = Mo-molybdopterin + AMP + H(+)</text>
        <dbReference type="Rhea" id="RHEA:35047"/>
        <dbReference type="ChEBI" id="CHEBI:15378"/>
        <dbReference type="ChEBI" id="CHEBI:36264"/>
        <dbReference type="ChEBI" id="CHEBI:62727"/>
        <dbReference type="ChEBI" id="CHEBI:71302"/>
        <dbReference type="ChEBI" id="CHEBI:456215"/>
        <dbReference type="EC" id="2.10.1.1"/>
    </reaction>
</comment>
<accession>A0AAN5A015</accession>
<keyword evidence="9 11" id="KW-0501">Molybdenum cofactor biosynthesis</keyword>
<evidence type="ECO:0000256" key="11">
    <source>
        <dbReference type="RuleBase" id="RU365090"/>
    </source>
</evidence>
<keyword evidence="8 11" id="KW-0460">Magnesium</keyword>
<comment type="cofactor">
    <cofactor evidence="1 11">
        <name>Mg(2+)</name>
        <dbReference type="ChEBI" id="CHEBI:18420"/>
    </cofactor>
</comment>
<dbReference type="GO" id="GO:0046872">
    <property type="term" value="F:metal ion binding"/>
    <property type="evidence" value="ECO:0007669"/>
    <property type="project" value="UniProtKB-UniRule"/>
</dbReference>
<dbReference type="Gene3D" id="2.40.340.10">
    <property type="entry name" value="MoeA, C-terminal, domain IV"/>
    <property type="match status" value="1"/>
</dbReference>
<comment type="pathway">
    <text evidence="3 11">Cofactor biosynthesis; molybdopterin biosynthesis.</text>
</comment>
<dbReference type="Gene3D" id="3.40.980.10">
    <property type="entry name" value="MoaB/Mog-like domain"/>
    <property type="match status" value="1"/>
</dbReference>
<keyword evidence="15" id="KW-1185">Reference proteome</keyword>
<dbReference type="GO" id="GO:0006777">
    <property type="term" value="P:Mo-molybdopterin cofactor biosynthetic process"/>
    <property type="evidence" value="ECO:0007669"/>
    <property type="project" value="UniProtKB-UniRule"/>
</dbReference>
<feature type="domain" description="MoaB/Mog" evidence="12">
    <location>
        <begin position="173"/>
        <end position="310"/>
    </location>
</feature>
<dbReference type="GO" id="GO:0061599">
    <property type="term" value="F:molybdopterin molybdotransferase activity"/>
    <property type="evidence" value="ECO:0007669"/>
    <property type="project" value="UniProtKB-UniRule"/>
</dbReference>
<dbReference type="EC" id="2.10.1.1" evidence="11"/>
<dbReference type="Pfam" id="PF03453">
    <property type="entry name" value="MoeA_N"/>
    <property type="match status" value="1"/>
</dbReference>
<dbReference type="SMART" id="SM00852">
    <property type="entry name" value="MoCF_biosynth"/>
    <property type="match status" value="1"/>
</dbReference>
<dbReference type="InterPro" id="IPR001453">
    <property type="entry name" value="MoaB/Mog_dom"/>
</dbReference>
<name>A0AAN5A015_9RHOB</name>
<evidence type="ECO:0000256" key="1">
    <source>
        <dbReference type="ARBA" id="ARBA00001946"/>
    </source>
</evidence>
<dbReference type="FunFam" id="3.40.980.10:FF:000004">
    <property type="entry name" value="Molybdopterin molybdenumtransferase"/>
    <property type="match status" value="1"/>
</dbReference>
<dbReference type="EMBL" id="FNOB01000007">
    <property type="protein sequence ID" value="SDW84268.1"/>
    <property type="molecule type" value="Genomic_DNA"/>
</dbReference>
<gene>
    <name evidence="13" type="ORF">GCM10008024_16200</name>
    <name evidence="14" type="ORF">SAMN05444006_10782</name>
</gene>
<dbReference type="EMBL" id="BNAB01000006">
    <property type="protein sequence ID" value="GHE01296.1"/>
    <property type="molecule type" value="Genomic_DNA"/>
</dbReference>
<dbReference type="InterPro" id="IPR005110">
    <property type="entry name" value="MoeA_linker/N"/>
</dbReference>
<evidence type="ECO:0000256" key="10">
    <source>
        <dbReference type="ARBA" id="ARBA00047317"/>
    </source>
</evidence>
<comment type="similarity">
    <text evidence="4 11">Belongs to the MoeA family.</text>
</comment>
<dbReference type="AlphaFoldDB" id="A0AAN5A015"/>
<dbReference type="PANTHER" id="PTHR10192">
    <property type="entry name" value="MOLYBDOPTERIN BIOSYNTHESIS PROTEIN"/>
    <property type="match status" value="1"/>
</dbReference>
<keyword evidence="5 11" id="KW-0500">Molybdenum</keyword>
<dbReference type="CDD" id="cd00887">
    <property type="entry name" value="MoeA"/>
    <property type="match status" value="1"/>
</dbReference>
<dbReference type="PANTHER" id="PTHR10192:SF5">
    <property type="entry name" value="GEPHYRIN"/>
    <property type="match status" value="1"/>
</dbReference>
<evidence type="ECO:0000256" key="4">
    <source>
        <dbReference type="ARBA" id="ARBA00010763"/>
    </source>
</evidence>
<protein>
    <recommendedName>
        <fullName evidence="11">Molybdopterin molybdenumtransferase</fullName>
        <ecNumber evidence="11">2.10.1.1</ecNumber>
    </recommendedName>
</protein>
<proteinExistence type="inferred from homology"/>
<keyword evidence="7 11" id="KW-0479">Metal-binding</keyword>
<dbReference type="SUPFAM" id="SSF63867">
    <property type="entry name" value="MoeA C-terminal domain-like"/>
    <property type="match status" value="1"/>
</dbReference>
<evidence type="ECO:0000256" key="3">
    <source>
        <dbReference type="ARBA" id="ARBA00005046"/>
    </source>
</evidence>
<dbReference type="Pfam" id="PF00994">
    <property type="entry name" value="MoCF_biosynth"/>
    <property type="match status" value="1"/>
</dbReference>
<evidence type="ECO:0000256" key="6">
    <source>
        <dbReference type="ARBA" id="ARBA00022679"/>
    </source>
</evidence>
<evidence type="ECO:0000256" key="2">
    <source>
        <dbReference type="ARBA" id="ARBA00002901"/>
    </source>
</evidence>
<evidence type="ECO:0000313" key="13">
    <source>
        <dbReference type="EMBL" id="GHE01296.1"/>
    </source>
</evidence>
<organism evidence="13 16">
    <name type="scientific">Allgaiera indica</name>
    <dbReference type="NCBI Taxonomy" id="765699"/>
    <lineage>
        <taxon>Bacteria</taxon>
        <taxon>Pseudomonadati</taxon>
        <taxon>Pseudomonadota</taxon>
        <taxon>Alphaproteobacteria</taxon>
        <taxon>Rhodobacterales</taxon>
        <taxon>Paracoccaceae</taxon>
        <taxon>Allgaiera</taxon>
    </lineage>
</organism>
<dbReference type="NCBIfam" id="NF045515">
    <property type="entry name" value="Glp_gephyrin"/>
    <property type="match status" value="1"/>
</dbReference>
<evidence type="ECO:0000256" key="7">
    <source>
        <dbReference type="ARBA" id="ARBA00022723"/>
    </source>
</evidence>
<dbReference type="SUPFAM" id="SSF53218">
    <property type="entry name" value="Molybdenum cofactor biosynthesis proteins"/>
    <property type="match status" value="1"/>
</dbReference>
<reference evidence="13" key="3">
    <citation type="submission" date="2023-06" db="EMBL/GenBank/DDBJ databases">
        <authorList>
            <person name="Sun Q."/>
            <person name="Zhou Y."/>
        </authorList>
    </citation>
    <scope>NUCLEOTIDE SEQUENCE</scope>
    <source>
        <strain evidence="13">CGMCC 1.10859</strain>
    </source>
</reference>
<evidence type="ECO:0000259" key="12">
    <source>
        <dbReference type="SMART" id="SM00852"/>
    </source>
</evidence>
<dbReference type="Proteomes" id="UP000199541">
    <property type="component" value="Unassembled WGS sequence"/>
</dbReference>
<dbReference type="SUPFAM" id="SSF63882">
    <property type="entry name" value="MoeA N-terminal region -like"/>
    <property type="match status" value="1"/>
</dbReference>
<dbReference type="Pfam" id="PF03454">
    <property type="entry name" value="MoeA_C"/>
    <property type="match status" value="1"/>
</dbReference>
<evidence type="ECO:0000256" key="9">
    <source>
        <dbReference type="ARBA" id="ARBA00023150"/>
    </source>
</evidence>
<dbReference type="Proteomes" id="UP000634647">
    <property type="component" value="Unassembled WGS sequence"/>
</dbReference>
<reference evidence="13" key="1">
    <citation type="journal article" date="2014" name="Int. J. Syst. Evol. Microbiol.">
        <title>Complete genome sequence of Corynebacterium casei LMG S-19264T (=DSM 44701T), isolated from a smear-ripened cheese.</title>
        <authorList>
            <consortium name="US DOE Joint Genome Institute (JGI-PGF)"/>
            <person name="Walter F."/>
            <person name="Albersmeier A."/>
            <person name="Kalinowski J."/>
            <person name="Ruckert C."/>
        </authorList>
    </citation>
    <scope>NUCLEOTIDE SEQUENCE</scope>
    <source>
        <strain evidence="13">CGMCC 1.10859</strain>
    </source>
</reference>